<feature type="compositionally biased region" description="Low complexity" evidence="1">
    <location>
        <begin position="84"/>
        <end position="93"/>
    </location>
</feature>
<evidence type="ECO:0000256" key="1">
    <source>
        <dbReference type="SAM" id="MobiDB-lite"/>
    </source>
</evidence>
<proteinExistence type="predicted"/>
<dbReference type="Proteomes" id="UP000218418">
    <property type="component" value="Chromosome"/>
</dbReference>
<evidence type="ECO:0000313" key="4">
    <source>
        <dbReference type="Proteomes" id="UP000218418"/>
    </source>
</evidence>
<reference evidence="3 4" key="1">
    <citation type="submission" date="2017-06" db="EMBL/GenBank/DDBJ databases">
        <title>Genome sequencing of cyanobaciteial culture collection at National Institute for Environmental Studies (NIES).</title>
        <authorList>
            <person name="Hirose Y."/>
            <person name="Shimura Y."/>
            <person name="Fujisawa T."/>
            <person name="Nakamura Y."/>
            <person name="Kawachi M."/>
        </authorList>
    </citation>
    <scope>NUCLEOTIDE SEQUENCE [LARGE SCALE GENOMIC DNA]</scope>
    <source>
        <strain evidence="3 4">NIES-267</strain>
    </source>
</reference>
<evidence type="ECO:0000313" key="3">
    <source>
        <dbReference type="EMBL" id="BAY81071.1"/>
    </source>
</evidence>
<dbReference type="OrthoDB" id="465742at2"/>
<keyword evidence="2" id="KW-0472">Membrane</keyword>
<accession>A0A1Z4LIM1</accession>
<keyword evidence="4" id="KW-1185">Reference proteome</keyword>
<feature type="transmembrane region" description="Helical" evidence="2">
    <location>
        <begin position="41"/>
        <end position="58"/>
    </location>
</feature>
<evidence type="ECO:0000256" key="2">
    <source>
        <dbReference type="SAM" id="Phobius"/>
    </source>
</evidence>
<protein>
    <submittedName>
        <fullName evidence="3">Uncharacterized protein</fullName>
    </submittedName>
</protein>
<keyword evidence="2" id="KW-1133">Transmembrane helix</keyword>
<gene>
    <name evidence="3" type="ORF">NIES267_05360</name>
</gene>
<feature type="region of interest" description="Disordered" evidence="1">
    <location>
        <begin position="79"/>
        <end position="100"/>
    </location>
</feature>
<dbReference type="EMBL" id="AP018227">
    <property type="protein sequence ID" value="BAY81071.1"/>
    <property type="molecule type" value="Genomic_DNA"/>
</dbReference>
<sequence>MNAVFPRIVKSAYRKEPIITILITMGIVDALIGGFDDSWALFLFGLGTAGTALIIRWLRVQQNPSVPVEEPVKQLYLTDHSSKSKSSLPMLSISKKKPPQ</sequence>
<dbReference type="AlphaFoldDB" id="A0A1Z4LIM1"/>
<keyword evidence="2" id="KW-0812">Transmembrane</keyword>
<organism evidence="3 4">
    <name type="scientific">Calothrix parasitica NIES-267</name>
    <dbReference type="NCBI Taxonomy" id="1973488"/>
    <lineage>
        <taxon>Bacteria</taxon>
        <taxon>Bacillati</taxon>
        <taxon>Cyanobacteriota</taxon>
        <taxon>Cyanophyceae</taxon>
        <taxon>Nostocales</taxon>
        <taxon>Calotrichaceae</taxon>
        <taxon>Calothrix</taxon>
    </lineage>
</organism>
<name>A0A1Z4LIM1_9CYAN</name>
<feature type="transmembrane region" description="Helical" evidence="2">
    <location>
        <begin position="17"/>
        <end position="35"/>
    </location>
</feature>